<dbReference type="Gene3D" id="1.10.287.40">
    <property type="entry name" value="Serine-tRNA synthetase, tRNA binding domain"/>
    <property type="match status" value="1"/>
</dbReference>
<dbReference type="InterPro" id="IPR045864">
    <property type="entry name" value="aa-tRNA-synth_II/BPL/LPL"/>
</dbReference>
<dbReference type="Gene3D" id="3.30.930.10">
    <property type="entry name" value="Bira Bifunctional Protein, Domain 2"/>
    <property type="match status" value="1"/>
</dbReference>
<dbReference type="SMR" id="A0A194VUK5"/>
<evidence type="ECO:0000256" key="5">
    <source>
        <dbReference type="ARBA" id="ARBA00023146"/>
    </source>
</evidence>
<protein>
    <recommendedName>
        <fullName evidence="1">serine--tRNA ligase</fullName>
        <ecNumber evidence="1">6.1.1.11</ecNumber>
    </recommendedName>
    <alternativeName>
        <fullName evidence="6">Seryl-tRNA synthetase</fullName>
    </alternativeName>
    <alternativeName>
        <fullName evidence="7">Seryl-tRNA(Ser) synthetase</fullName>
    </alternativeName>
</protein>
<feature type="domain" description="Aminoacyl-transfer RNA synthetases class-II family profile" evidence="10">
    <location>
        <begin position="262"/>
        <end position="556"/>
    </location>
</feature>
<dbReference type="SUPFAM" id="SSF55681">
    <property type="entry name" value="Class II aaRS and biotin synthetases"/>
    <property type="match status" value="1"/>
</dbReference>
<sequence>MRSARRPFTCLRCRRISTGISIVNPKCASTPSQLRATPLPTTAAITRRPFHASSRLRYSSDQSLAAGRPTIAPKPNIDIKHIRQNPTLYEQTCFERNYISQAAHPARILTLHEQWQALQREARALREHSNLLRRQLANPASVRGDEDTPSGQAVQHRARETLLEEARQLKQQLSTIEADEDRLEGEIQALALALPNLTSDATPRGDVPALLGYINDHPEPHPRSSDRVWRSHVHVGSELGLLDFAGAATASGWGWYYLVGEGAQLEQALVSYALDTARRHGWAQVSPPSMVYSHIAAACGFMPRDQNGETQVYAVAQSASDRDRGRPELCLAGTAEIPLAGMRAGTTLDEPELPCRRVAASRCYRAEAGARGADTKGLYRVHEFTKVELFAWTRPGDEAAEVFDEMLDMQTEILGSLGLHCRVLEMPSGDLGASATRKNDIEAWFPSRARRDNSATRTSSTASLGEKAEVAAGQEGQEREEGEEEDEEEEEEGWGEVTSASICTDYQTRRLATRVRLGGALTYPWTVNGTAMAVPRVLAALLENGWDEETRTVAVPEVLRPYMDGMEKIGPKNRFR</sequence>
<dbReference type="Proteomes" id="UP000078559">
    <property type="component" value="Chromosome 3"/>
</dbReference>
<evidence type="ECO:0000256" key="7">
    <source>
        <dbReference type="ARBA" id="ARBA00034892"/>
    </source>
</evidence>
<dbReference type="InterPro" id="IPR010978">
    <property type="entry name" value="tRNA-bd_arm"/>
</dbReference>
<evidence type="ECO:0000256" key="4">
    <source>
        <dbReference type="ARBA" id="ARBA00022840"/>
    </source>
</evidence>
<keyword evidence="2 11" id="KW-0436">Ligase</keyword>
<evidence type="ECO:0000313" key="11">
    <source>
        <dbReference type="EMBL" id="KUI67490.1"/>
    </source>
</evidence>
<gene>
    <name evidence="11" type="ORF">VM1G_03171</name>
</gene>
<evidence type="ECO:0000259" key="10">
    <source>
        <dbReference type="PROSITE" id="PS50862"/>
    </source>
</evidence>
<evidence type="ECO:0000256" key="3">
    <source>
        <dbReference type="ARBA" id="ARBA00022741"/>
    </source>
</evidence>
<dbReference type="InterPro" id="IPR002317">
    <property type="entry name" value="Ser-tRNA-ligase_type_1"/>
</dbReference>
<dbReference type="SUPFAM" id="SSF46589">
    <property type="entry name" value="tRNA-binding arm"/>
    <property type="match status" value="1"/>
</dbReference>
<keyword evidence="3" id="KW-0547">Nucleotide-binding</keyword>
<dbReference type="InterPro" id="IPR015866">
    <property type="entry name" value="Ser-tRNA-synth_1_N"/>
</dbReference>
<keyword evidence="12" id="KW-1185">Reference proteome</keyword>
<dbReference type="PRINTS" id="PR00981">
    <property type="entry name" value="TRNASYNTHSER"/>
</dbReference>
<dbReference type="AlphaFoldDB" id="A0A194VUK5"/>
<keyword evidence="8" id="KW-0175">Coiled coil</keyword>
<dbReference type="Pfam" id="PF00587">
    <property type="entry name" value="tRNA-synt_2b"/>
    <property type="match status" value="1"/>
</dbReference>
<reference evidence="11" key="1">
    <citation type="submission" date="2014-12" db="EMBL/GenBank/DDBJ databases">
        <title>Genome Sequence of Valsa Canker Pathogens Uncovers a Specific Adaption of Colonization on Woody Bark.</title>
        <authorList>
            <person name="Yin Z."/>
            <person name="Liu H."/>
            <person name="Gao X."/>
            <person name="Li Z."/>
            <person name="Song N."/>
            <person name="Ke X."/>
            <person name="Dai Q."/>
            <person name="Wu Y."/>
            <person name="Sun Y."/>
            <person name="Xu J.-R."/>
            <person name="Kang Z.K."/>
            <person name="Wang L."/>
            <person name="Huang L."/>
        </authorList>
    </citation>
    <scope>NUCLEOTIDE SEQUENCE [LARGE SCALE GENOMIC DNA]</scope>
    <source>
        <strain evidence="11">03-8</strain>
    </source>
</reference>
<evidence type="ECO:0000256" key="1">
    <source>
        <dbReference type="ARBA" id="ARBA00012840"/>
    </source>
</evidence>
<dbReference type="EMBL" id="CM003100">
    <property type="protein sequence ID" value="KUI67490.1"/>
    <property type="molecule type" value="Genomic_DNA"/>
</dbReference>
<dbReference type="InterPro" id="IPR006195">
    <property type="entry name" value="aa-tRNA-synth_II"/>
</dbReference>
<evidence type="ECO:0000256" key="9">
    <source>
        <dbReference type="SAM" id="MobiDB-lite"/>
    </source>
</evidence>
<keyword evidence="5" id="KW-0030">Aminoacyl-tRNA synthetase</keyword>
<evidence type="ECO:0000256" key="2">
    <source>
        <dbReference type="ARBA" id="ARBA00022598"/>
    </source>
</evidence>
<feature type="region of interest" description="Disordered" evidence="9">
    <location>
        <begin position="450"/>
        <end position="499"/>
    </location>
</feature>
<keyword evidence="4" id="KW-0067">ATP-binding</keyword>
<evidence type="ECO:0000313" key="12">
    <source>
        <dbReference type="Proteomes" id="UP000078559"/>
    </source>
</evidence>
<dbReference type="GO" id="GO:0005524">
    <property type="term" value="F:ATP binding"/>
    <property type="evidence" value="ECO:0007669"/>
    <property type="project" value="UniProtKB-KW"/>
</dbReference>
<evidence type="ECO:0000256" key="8">
    <source>
        <dbReference type="SAM" id="Coils"/>
    </source>
</evidence>
<dbReference type="PROSITE" id="PS50862">
    <property type="entry name" value="AA_TRNA_LIGASE_II"/>
    <property type="match status" value="1"/>
</dbReference>
<feature type="compositionally biased region" description="Acidic residues" evidence="9">
    <location>
        <begin position="478"/>
        <end position="494"/>
    </location>
</feature>
<dbReference type="InterPro" id="IPR042103">
    <property type="entry name" value="SerRS_1_N_sf"/>
</dbReference>
<dbReference type="PANTHER" id="PTHR11778">
    <property type="entry name" value="SERYL-TRNA SYNTHETASE"/>
    <property type="match status" value="1"/>
</dbReference>
<name>A0A194VUK5_CYTMA</name>
<dbReference type="Pfam" id="PF02403">
    <property type="entry name" value="Seryl_tRNA_N"/>
    <property type="match status" value="1"/>
</dbReference>
<dbReference type="UniPathway" id="UPA00906">
    <property type="reaction ID" value="UER00895"/>
</dbReference>
<dbReference type="GO" id="GO:0004828">
    <property type="term" value="F:serine-tRNA ligase activity"/>
    <property type="evidence" value="ECO:0007669"/>
    <property type="project" value="UniProtKB-EC"/>
</dbReference>
<organism evidence="11 12">
    <name type="scientific">Cytospora mali</name>
    <name type="common">Apple Valsa canker fungus</name>
    <name type="synonym">Valsa mali</name>
    <dbReference type="NCBI Taxonomy" id="578113"/>
    <lineage>
        <taxon>Eukaryota</taxon>
        <taxon>Fungi</taxon>
        <taxon>Dikarya</taxon>
        <taxon>Ascomycota</taxon>
        <taxon>Pezizomycotina</taxon>
        <taxon>Sordariomycetes</taxon>
        <taxon>Sordariomycetidae</taxon>
        <taxon>Diaporthales</taxon>
        <taxon>Cytosporaceae</taxon>
        <taxon>Cytospora</taxon>
    </lineage>
</organism>
<feature type="coiled-coil region" evidence="8">
    <location>
        <begin position="159"/>
        <end position="186"/>
    </location>
</feature>
<dbReference type="InterPro" id="IPR002314">
    <property type="entry name" value="aa-tRNA-synt_IIb"/>
</dbReference>
<evidence type="ECO:0000256" key="6">
    <source>
        <dbReference type="ARBA" id="ARBA00031113"/>
    </source>
</evidence>
<accession>A0A194VUK5</accession>
<dbReference type="GO" id="GO:0006434">
    <property type="term" value="P:seryl-tRNA aminoacylation"/>
    <property type="evidence" value="ECO:0007669"/>
    <property type="project" value="InterPro"/>
</dbReference>
<dbReference type="OrthoDB" id="10264585at2759"/>
<proteinExistence type="predicted"/>
<dbReference type="EC" id="6.1.1.11" evidence="1"/>